<keyword evidence="4 6" id="KW-0274">FAD</keyword>
<dbReference type="SUPFAM" id="SSF51905">
    <property type="entry name" value="FAD/NAD(P)-binding domain"/>
    <property type="match status" value="1"/>
</dbReference>
<dbReference type="Gene3D" id="3.30.560.10">
    <property type="entry name" value="Glucose Oxidase, domain 3"/>
    <property type="match status" value="2"/>
</dbReference>
<dbReference type="Pfam" id="PF00732">
    <property type="entry name" value="GMC_oxred_N"/>
    <property type="match status" value="1"/>
</dbReference>
<proteinExistence type="inferred from homology"/>
<evidence type="ECO:0000313" key="9">
    <source>
        <dbReference type="EMBL" id="ROT61190.1"/>
    </source>
</evidence>
<dbReference type="InterPro" id="IPR027424">
    <property type="entry name" value="Glucose_Oxidase_domain_2"/>
</dbReference>
<dbReference type="EMBL" id="QCYY01004298">
    <property type="protein sequence ID" value="ROT61190.1"/>
    <property type="molecule type" value="Genomic_DNA"/>
</dbReference>
<dbReference type="Pfam" id="PF05199">
    <property type="entry name" value="GMC_oxred_C"/>
    <property type="match status" value="1"/>
</dbReference>
<evidence type="ECO:0000256" key="5">
    <source>
        <dbReference type="ARBA" id="ARBA00023002"/>
    </source>
</evidence>
<dbReference type="AlphaFoldDB" id="A0A3R7LWL1"/>
<dbReference type="PANTHER" id="PTHR11552:SF147">
    <property type="entry name" value="CHOLINE DEHYDROGENASE, MITOCHONDRIAL"/>
    <property type="match status" value="1"/>
</dbReference>
<dbReference type="InterPro" id="IPR012132">
    <property type="entry name" value="GMC_OxRdtase"/>
</dbReference>
<keyword evidence="7" id="KW-0472">Membrane</keyword>
<feature type="domain" description="Glucose-methanol-choline oxidoreductase N-terminal" evidence="8">
    <location>
        <begin position="198"/>
        <end position="212"/>
    </location>
</feature>
<comment type="cofactor">
    <cofactor evidence="1 6">
        <name>FAD</name>
        <dbReference type="ChEBI" id="CHEBI:57692"/>
    </cofactor>
</comment>
<dbReference type="Proteomes" id="UP000283509">
    <property type="component" value="Unassembled WGS sequence"/>
</dbReference>
<organism evidence="9 10">
    <name type="scientific">Penaeus vannamei</name>
    <name type="common">Whiteleg shrimp</name>
    <name type="synonym">Litopenaeus vannamei</name>
    <dbReference type="NCBI Taxonomy" id="6689"/>
    <lineage>
        <taxon>Eukaryota</taxon>
        <taxon>Metazoa</taxon>
        <taxon>Ecdysozoa</taxon>
        <taxon>Arthropoda</taxon>
        <taxon>Crustacea</taxon>
        <taxon>Multicrustacea</taxon>
        <taxon>Malacostraca</taxon>
        <taxon>Eumalacostraca</taxon>
        <taxon>Eucarida</taxon>
        <taxon>Decapoda</taxon>
        <taxon>Dendrobranchiata</taxon>
        <taxon>Penaeoidea</taxon>
        <taxon>Penaeidae</taxon>
        <taxon>Penaeus</taxon>
    </lineage>
</organism>
<dbReference type="Gene3D" id="4.10.450.10">
    <property type="entry name" value="Glucose Oxidase, domain 2"/>
    <property type="match status" value="1"/>
</dbReference>
<evidence type="ECO:0000256" key="1">
    <source>
        <dbReference type="ARBA" id="ARBA00001974"/>
    </source>
</evidence>
<keyword evidence="7" id="KW-1133">Transmembrane helix</keyword>
<dbReference type="PIRSF" id="PIRSF000137">
    <property type="entry name" value="Alcohol_oxidase"/>
    <property type="match status" value="1"/>
</dbReference>
<feature type="transmembrane region" description="Helical" evidence="7">
    <location>
        <begin position="282"/>
        <end position="305"/>
    </location>
</feature>
<reference evidence="9 10" key="1">
    <citation type="submission" date="2018-04" db="EMBL/GenBank/DDBJ databases">
        <authorList>
            <person name="Zhang X."/>
            <person name="Yuan J."/>
            <person name="Li F."/>
            <person name="Xiang J."/>
        </authorList>
    </citation>
    <scope>NUCLEOTIDE SEQUENCE [LARGE SCALE GENOMIC DNA]</scope>
    <source>
        <tissue evidence="9">Muscle</tissue>
    </source>
</reference>
<evidence type="ECO:0000313" key="10">
    <source>
        <dbReference type="Proteomes" id="UP000283509"/>
    </source>
</evidence>
<keyword evidence="5" id="KW-0560">Oxidoreductase</keyword>
<feature type="binding site" evidence="6">
    <location>
        <position position="502"/>
    </location>
    <ligand>
        <name>substrate</name>
    </ligand>
</feature>
<dbReference type="InterPro" id="IPR036188">
    <property type="entry name" value="FAD/NAD-bd_sf"/>
</dbReference>
<dbReference type="GO" id="GO:0016614">
    <property type="term" value="F:oxidoreductase activity, acting on CH-OH group of donors"/>
    <property type="evidence" value="ECO:0007669"/>
    <property type="project" value="InterPro"/>
</dbReference>
<evidence type="ECO:0000256" key="3">
    <source>
        <dbReference type="ARBA" id="ARBA00022630"/>
    </source>
</evidence>
<sequence length="526" mass="58221">MFTCTTPVHPCSPARHPFTHVHLHDIRSPMFTCTCRQFRSPMFTCTTSVHHVHLRAIIRSPMFHLARCSRHARRVLSPEYFHGRDGPLTVTPSSGDSLLTQAFLQSGRSLGYSVVDPNGQAQIGFAPFDYTIGDGIRCSTAECYLKPAASRPNLHILHSATVYKILFNEEKRAIGVLFEHNGMLKVVKARKEVILSAGALSSPKVLMLSGVGPAKHLHQHGIDVVADLPGVGRNLQDHLNVYGLTWTVRPGVEESPSVLSSLDDYVKRRQDSKVFIASSPSYLPFSFLLFLPALSLPLFPFSFFFPPSSPPPSLPLSPLCPISLPLAPTPFVHLQLSPYATPLGDQSSAWVRVSDAPGDPQWPDVQYLLSSSTLATDKGIFSPSSLGLDPVRYRSYFEDVLGEEGFSLQLNLMRPSSRGSVTLRSRDPRDYPHIDSNFLSHPDDLRILVNGIKFALAIGNTTSMKTWLGARFHDKHLPGCEDIYYGTDDYWGCYVQHMASSYLHPAGTCKMGPEDDPLSVVDSRLR</sequence>
<keyword evidence="3" id="KW-0285">Flavoprotein</keyword>
<reference evidence="9 10" key="2">
    <citation type="submission" date="2019-01" db="EMBL/GenBank/DDBJ databases">
        <title>The decoding of complex shrimp genome reveals the adaptation for benthos swimmer, frequently molting mechanism and breeding impact on genome.</title>
        <authorList>
            <person name="Sun Y."/>
            <person name="Gao Y."/>
            <person name="Yu Y."/>
        </authorList>
    </citation>
    <scope>NUCLEOTIDE SEQUENCE [LARGE SCALE GENOMIC DNA]</scope>
    <source>
        <tissue evidence="9">Muscle</tissue>
    </source>
</reference>
<evidence type="ECO:0000259" key="8">
    <source>
        <dbReference type="PROSITE" id="PS00624"/>
    </source>
</evidence>
<dbReference type="SUPFAM" id="SSF54373">
    <property type="entry name" value="FAD-linked reductases, C-terminal domain"/>
    <property type="match status" value="1"/>
</dbReference>
<accession>A0A3R7LWL1</accession>
<comment type="caution">
    <text evidence="9">The sequence shown here is derived from an EMBL/GenBank/DDBJ whole genome shotgun (WGS) entry which is preliminary data.</text>
</comment>
<evidence type="ECO:0000256" key="6">
    <source>
        <dbReference type="PIRSR" id="PIRSR000137-2"/>
    </source>
</evidence>
<evidence type="ECO:0000256" key="2">
    <source>
        <dbReference type="ARBA" id="ARBA00010790"/>
    </source>
</evidence>
<dbReference type="OrthoDB" id="269227at2759"/>
<keyword evidence="7" id="KW-0812">Transmembrane</keyword>
<name>A0A3R7LWL1_PENVA</name>
<dbReference type="InterPro" id="IPR007867">
    <property type="entry name" value="GMC_OxRtase_C"/>
</dbReference>
<feature type="binding site" evidence="6">
    <location>
        <position position="162"/>
    </location>
    <ligand>
        <name>FAD</name>
        <dbReference type="ChEBI" id="CHEBI:57692"/>
    </ligand>
</feature>
<dbReference type="STRING" id="6689.A0A3R7LWL1"/>
<gene>
    <name evidence="9" type="ORF">C7M84_021058</name>
</gene>
<keyword evidence="10" id="KW-1185">Reference proteome</keyword>
<dbReference type="Gene3D" id="3.50.50.60">
    <property type="entry name" value="FAD/NAD(P)-binding domain"/>
    <property type="match status" value="2"/>
</dbReference>
<dbReference type="InterPro" id="IPR000172">
    <property type="entry name" value="GMC_OxRdtase_N"/>
</dbReference>
<evidence type="ECO:0000256" key="7">
    <source>
        <dbReference type="SAM" id="Phobius"/>
    </source>
</evidence>
<evidence type="ECO:0000256" key="4">
    <source>
        <dbReference type="ARBA" id="ARBA00022827"/>
    </source>
</evidence>
<dbReference type="PANTHER" id="PTHR11552">
    <property type="entry name" value="GLUCOSE-METHANOL-CHOLINE GMC OXIDOREDUCTASE"/>
    <property type="match status" value="1"/>
</dbReference>
<dbReference type="PROSITE" id="PS00624">
    <property type="entry name" value="GMC_OXRED_2"/>
    <property type="match status" value="1"/>
</dbReference>
<dbReference type="GO" id="GO:0050660">
    <property type="term" value="F:flavin adenine dinucleotide binding"/>
    <property type="evidence" value="ECO:0007669"/>
    <property type="project" value="InterPro"/>
</dbReference>
<protein>
    <submittedName>
        <fullName evidence="9">Putative glucose dehydrogenase</fullName>
    </submittedName>
</protein>
<comment type="similarity">
    <text evidence="2">Belongs to the GMC oxidoreductase family.</text>
</comment>